<reference evidence="1 2" key="2">
    <citation type="journal article" date="2010" name="Stand. Genomic Sci.">
        <title>Complete genome sequence of Desulfohalobium retbaense type strain (HR(100)).</title>
        <authorList>
            <person name="Spring S."/>
            <person name="Nolan M."/>
            <person name="Lapidus A."/>
            <person name="Glavina Del Rio T."/>
            <person name="Copeland A."/>
            <person name="Tice H."/>
            <person name="Cheng J.F."/>
            <person name="Lucas S."/>
            <person name="Land M."/>
            <person name="Chen F."/>
            <person name="Bruce D."/>
            <person name="Goodwin L."/>
            <person name="Pitluck S."/>
            <person name="Ivanova N."/>
            <person name="Mavromatis K."/>
            <person name="Mikhailova N."/>
            <person name="Pati A."/>
            <person name="Chen A."/>
            <person name="Palaniappan K."/>
            <person name="Hauser L."/>
            <person name="Chang Y.J."/>
            <person name="Jeffries C.D."/>
            <person name="Munk C."/>
            <person name="Kiss H."/>
            <person name="Chain P."/>
            <person name="Han C."/>
            <person name="Brettin T."/>
            <person name="Detter J.C."/>
            <person name="Schuler E."/>
            <person name="Goker M."/>
            <person name="Rohde M."/>
            <person name="Bristow J."/>
            <person name="Eisen J.A."/>
            <person name="Markowitz V."/>
            <person name="Hugenholtz P."/>
            <person name="Kyrpides N.C."/>
            <person name="Klenk H.P."/>
        </authorList>
    </citation>
    <scope>NUCLEOTIDE SEQUENCE [LARGE SCALE GENOMIC DNA]</scope>
    <source>
        <strain evidence="2">ATCC 49802 / DSM 20745 / S 6022</strain>
    </source>
</reference>
<dbReference type="EMBL" id="CP001823">
    <property type="protein sequence ID" value="ACZ38561.1"/>
    <property type="molecule type" value="Genomic_DNA"/>
</dbReference>
<name>D1C2U4_SPHTD</name>
<evidence type="ECO:0000313" key="2">
    <source>
        <dbReference type="Proteomes" id="UP000002027"/>
    </source>
</evidence>
<accession>D1C2U4</accession>
<dbReference type="AlphaFoldDB" id="D1C2U4"/>
<dbReference type="Proteomes" id="UP000002027">
    <property type="component" value="Chromosome 1"/>
</dbReference>
<organism evidence="1 2">
    <name type="scientific">Sphaerobacter thermophilus (strain ATCC 49802 / DSM 20745 / KCCM 41009 / NCIMB 13125 / S 6022)</name>
    <dbReference type="NCBI Taxonomy" id="479434"/>
    <lineage>
        <taxon>Bacteria</taxon>
        <taxon>Pseudomonadati</taxon>
        <taxon>Thermomicrobiota</taxon>
        <taxon>Thermomicrobia</taxon>
        <taxon>Sphaerobacterales</taxon>
        <taxon>Sphaerobacterineae</taxon>
        <taxon>Sphaerobacteraceae</taxon>
        <taxon>Sphaerobacter</taxon>
    </lineage>
</organism>
<evidence type="ECO:0000313" key="1">
    <source>
        <dbReference type="EMBL" id="ACZ38561.1"/>
    </source>
</evidence>
<reference evidence="2" key="1">
    <citation type="submission" date="2009-11" db="EMBL/GenBank/DDBJ databases">
        <title>The complete chromosome 1 of Sphaerobacter thermophilus DSM 20745.</title>
        <authorList>
            <person name="Lucas S."/>
            <person name="Copeland A."/>
            <person name="Lapidus A."/>
            <person name="Glavina del Rio T."/>
            <person name="Dalin E."/>
            <person name="Tice H."/>
            <person name="Bruce D."/>
            <person name="Goodwin L."/>
            <person name="Pitluck S."/>
            <person name="Kyrpides N."/>
            <person name="Mavromatis K."/>
            <person name="Ivanova N."/>
            <person name="Mikhailova N."/>
            <person name="LaButti K.M."/>
            <person name="Clum A."/>
            <person name="Sun H.I."/>
            <person name="Brettin T."/>
            <person name="Detter J.C."/>
            <person name="Han C."/>
            <person name="Larimer F."/>
            <person name="Land M."/>
            <person name="Hauser L."/>
            <person name="Markowitz V."/>
            <person name="Cheng J.F."/>
            <person name="Hugenholtz P."/>
            <person name="Woyke T."/>
            <person name="Wu D."/>
            <person name="Steenblock K."/>
            <person name="Schneider S."/>
            <person name="Pukall R."/>
            <person name="Goeker M."/>
            <person name="Klenk H.P."/>
            <person name="Eisen J.A."/>
        </authorList>
    </citation>
    <scope>NUCLEOTIDE SEQUENCE [LARGE SCALE GENOMIC DNA]</scope>
    <source>
        <strain evidence="2">ATCC 49802 / DSM 20745 / S 6022</strain>
    </source>
</reference>
<dbReference type="HOGENOM" id="CLU_2939451_0_0_0"/>
<dbReference type="KEGG" id="sti:Sthe_1125"/>
<dbReference type="InParanoid" id="D1C2U4"/>
<keyword evidence="2" id="KW-1185">Reference proteome</keyword>
<dbReference type="STRING" id="479434.Sthe_1125"/>
<protein>
    <submittedName>
        <fullName evidence="1">Uncharacterized protein</fullName>
    </submittedName>
</protein>
<proteinExistence type="predicted"/>
<gene>
    <name evidence="1" type="ordered locus">Sthe_1125</name>
</gene>
<sequence length="60" mass="6832">MRPWSRRGGYDHADEVRARVDQRAQWDSGQATVPAEEEYAASARVSGVHRKFPAFRGRCV</sequence>